<dbReference type="PROSITE" id="PS00060">
    <property type="entry name" value="ADH_IRON_2"/>
    <property type="match status" value="1"/>
</dbReference>
<dbReference type="Proteomes" id="UP000782117">
    <property type="component" value="Unassembled WGS sequence"/>
</dbReference>
<name>A0ABS2FA52_9BACE</name>
<reference evidence="4 5" key="1">
    <citation type="journal article" date="2021" name="Sci. Rep.">
        <title>The distribution of antibiotic resistance genes in chicken gut microbiota commensals.</title>
        <authorList>
            <person name="Juricova H."/>
            <person name="Matiasovicova J."/>
            <person name="Kubasova T."/>
            <person name="Cejkova D."/>
            <person name="Rychlik I."/>
        </authorList>
    </citation>
    <scope>NUCLEOTIDE SEQUENCE [LARGE SCALE GENOMIC DNA]</scope>
    <source>
        <strain evidence="4 5">An768</strain>
    </source>
</reference>
<keyword evidence="1" id="KW-0560">Oxidoreductase</keyword>
<sequence length="391" mass="43055">MNNFTFYSPTEFVFGRETESRTAELVKKYGGSKVLIVYGGGSVIRSGLLARVESVLSDAGIVYVKLGGIQPNPTDPKVYEGIELGRRERIDFILPVGGGSVIDTAKAIAVGIPYEGDFWDFFIGKAVPEKAVRIGVVLTIPAAGSEGSGNSVITKLDGLKKLSLRTPEVLRPAFAVMNPELTYTLPAWQTACGITDMMAHIMERYFTNTEDTEVTDRICEGTLKAIIYEAMRVTIEPCNYGARANLMWAGMIAHNGTCGVGCEEDWSSHFLEHEVSAVYNVSHGAGLAVIFPAWLTYMAEHHAGKVAQYAARVWDVPKSTDCKAMALEGIRRFKSFLHSIGMPVTFRELGIEHPDIDLLVKKFHENKGERVGNYFPLDSKASREIYEIANR</sequence>
<dbReference type="EMBL" id="JACJKJ010000009">
    <property type="protein sequence ID" value="MBM6806689.1"/>
    <property type="molecule type" value="Genomic_DNA"/>
</dbReference>
<evidence type="ECO:0000313" key="4">
    <source>
        <dbReference type="EMBL" id="MBM6806689.1"/>
    </source>
</evidence>
<keyword evidence="5" id="KW-1185">Reference proteome</keyword>
<organism evidence="4 5">
    <name type="scientific">Bacteroides caecicola</name>
    <dbReference type="NCBI Taxonomy" id="1462569"/>
    <lineage>
        <taxon>Bacteria</taxon>
        <taxon>Pseudomonadati</taxon>
        <taxon>Bacteroidota</taxon>
        <taxon>Bacteroidia</taxon>
        <taxon>Bacteroidales</taxon>
        <taxon>Bacteroidaceae</taxon>
        <taxon>Bacteroides</taxon>
    </lineage>
</organism>
<dbReference type="Pfam" id="PF00465">
    <property type="entry name" value="Fe-ADH"/>
    <property type="match status" value="1"/>
</dbReference>
<dbReference type="SUPFAM" id="SSF56796">
    <property type="entry name" value="Dehydroquinate synthase-like"/>
    <property type="match status" value="1"/>
</dbReference>
<comment type="caution">
    <text evidence="4">The sequence shown here is derived from an EMBL/GenBank/DDBJ whole genome shotgun (WGS) entry which is preliminary data.</text>
</comment>
<dbReference type="PANTHER" id="PTHR43633">
    <property type="entry name" value="ALCOHOL DEHYDROGENASE YQHD"/>
    <property type="match status" value="1"/>
</dbReference>
<evidence type="ECO:0000313" key="5">
    <source>
        <dbReference type="Proteomes" id="UP000782117"/>
    </source>
</evidence>
<evidence type="ECO:0000259" key="3">
    <source>
        <dbReference type="Pfam" id="PF25137"/>
    </source>
</evidence>
<accession>A0ABS2FA52</accession>
<evidence type="ECO:0000259" key="2">
    <source>
        <dbReference type="Pfam" id="PF00465"/>
    </source>
</evidence>
<dbReference type="PANTHER" id="PTHR43633:SF1">
    <property type="entry name" value="ALCOHOL DEHYDROGENASE YQHD"/>
    <property type="match status" value="1"/>
</dbReference>
<gene>
    <name evidence="4" type="ORF">H6A24_09310</name>
</gene>
<dbReference type="Gene3D" id="3.40.50.1970">
    <property type="match status" value="1"/>
</dbReference>
<evidence type="ECO:0000256" key="1">
    <source>
        <dbReference type="ARBA" id="ARBA00023002"/>
    </source>
</evidence>
<dbReference type="InterPro" id="IPR044731">
    <property type="entry name" value="BDH-like"/>
</dbReference>
<proteinExistence type="predicted"/>
<dbReference type="InterPro" id="IPR056798">
    <property type="entry name" value="ADH_Fe_C"/>
</dbReference>
<dbReference type="InterPro" id="IPR001670">
    <property type="entry name" value="ADH_Fe/GldA"/>
</dbReference>
<dbReference type="CDD" id="cd08187">
    <property type="entry name" value="BDH"/>
    <property type="match status" value="1"/>
</dbReference>
<dbReference type="Gene3D" id="1.20.1090.10">
    <property type="entry name" value="Dehydroquinate synthase-like - alpha domain"/>
    <property type="match status" value="1"/>
</dbReference>
<feature type="domain" description="Fe-containing alcohol dehydrogenase-like C-terminal" evidence="3">
    <location>
        <begin position="191"/>
        <end position="386"/>
    </location>
</feature>
<dbReference type="Pfam" id="PF25137">
    <property type="entry name" value="ADH_Fe_C"/>
    <property type="match status" value="1"/>
</dbReference>
<dbReference type="RefSeq" id="WP_204500566.1">
    <property type="nucleotide sequence ID" value="NZ_JACJKJ010000009.1"/>
</dbReference>
<protein>
    <submittedName>
        <fullName evidence="4">Iron-containing alcohol dehydrogenase</fullName>
    </submittedName>
</protein>
<feature type="domain" description="Alcohol dehydrogenase iron-type/glycerol dehydrogenase GldA" evidence="2">
    <location>
        <begin position="9"/>
        <end position="179"/>
    </location>
</feature>
<dbReference type="InterPro" id="IPR018211">
    <property type="entry name" value="ADH_Fe_CS"/>
</dbReference>